<dbReference type="PROSITE" id="PS51257">
    <property type="entry name" value="PROKAR_LIPOPROTEIN"/>
    <property type="match status" value="1"/>
</dbReference>
<dbReference type="Proteomes" id="UP000069912">
    <property type="component" value="Chromosome"/>
</dbReference>
<dbReference type="Pfam" id="PF04392">
    <property type="entry name" value="ABC_sub_bind"/>
    <property type="match status" value="1"/>
</dbReference>
<reference evidence="4" key="2">
    <citation type="submission" date="2016-01" db="EMBL/GenBank/DDBJ databases">
        <title>Six Aerococcus type strain genome sequencing and assembly using PacBio and Illumina Hiseq.</title>
        <authorList>
            <person name="Carkaci D."/>
            <person name="Dargis R."/>
            <person name="Nielsen X.C."/>
            <person name="Skovgaard O."/>
            <person name="Fuursted K."/>
            <person name="Christensen J.J."/>
        </authorList>
    </citation>
    <scope>NUCLEOTIDE SEQUENCE [LARGE SCALE GENOMIC DNA]</scope>
    <source>
        <strain evidence="4">CCUG43001</strain>
    </source>
</reference>
<proteinExistence type="predicted"/>
<dbReference type="GeneID" id="92904075"/>
<gene>
    <name evidence="2" type="ORF">AWM72_08340</name>
    <name evidence="3" type="ORF">CYJ28_01415</name>
</gene>
<dbReference type="InterPro" id="IPR007487">
    <property type="entry name" value="ABC_transpt-TYRBP-like"/>
</dbReference>
<dbReference type="EMBL" id="PKGY01000001">
    <property type="protein sequence ID" value="PKZ23235.1"/>
    <property type="molecule type" value="Genomic_DNA"/>
</dbReference>
<dbReference type="SUPFAM" id="SSF53822">
    <property type="entry name" value="Periplasmic binding protein-like I"/>
    <property type="match status" value="1"/>
</dbReference>
<feature type="chain" id="PRO_5038211439" evidence="1">
    <location>
        <begin position="20"/>
        <end position="317"/>
    </location>
</feature>
<evidence type="ECO:0000313" key="4">
    <source>
        <dbReference type="Proteomes" id="UP000069912"/>
    </source>
</evidence>
<evidence type="ECO:0000313" key="2">
    <source>
        <dbReference type="EMBL" id="AMB94764.1"/>
    </source>
</evidence>
<protein>
    <submittedName>
        <fullName evidence="2">ABC transporter substrate-binding protein</fullName>
    </submittedName>
</protein>
<organism evidence="2 4">
    <name type="scientific">Aerococcus sanguinicola</name>
    <dbReference type="NCBI Taxonomy" id="119206"/>
    <lineage>
        <taxon>Bacteria</taxon>
        <taxon>Bacillati</taxon>
        <taxon>Bacillota</taxon>
        <taxon>Bacilli</taxon>
        <taxon>Lactobacillales</taxon>
        <taxon>Aerococcaceae</taxon>
        <taxon>Aerococcus</taxon>
    </lineage>
</organism>
<dbReference type="RefSeq" id="WP_067976174.1">
    <property type="nucleotide sequence ID" value="NZ_CAJHKM010000002.1"/>
</dbReference>
<keyword evidence="1" id="KW-0732">Signal</keyword>
<evidence type="ECO:0000313" key="5">
    <source>
        <dbReference type="Proteomes" id="UP000234239"/>
    </source>
</evidence>
<dbReference type="CDD" id="cd06325">
    <property type="entry name" value="PBP1_ABC_unchar_transporter"/>
    <property type="match status" value="1"/>
</dbReference>
<reference evidence="2 4" key="1">
    <citation type="journal article" date="2016" name="Genome Announc.">
        <title>Complete Genome Sequences of Aerococcus christensenii CCUG 28831T, Aerococcus sanguinicola CCUG 43001T, Aerococcus urinae CCUG 36881T, Aerococcus urinaeequi CCUG 28094T, Aerococcus urinaehominis CCUG 42038 BT, and Aerococcus viridans CCUG 4311T.</title>
        <authorList>
            <person name="Carkaci D."/>
            <person name="Dargis R."/>
            <person name="Nielsen X.C."/>
            <person name="Skovgaard O."/>
            <person name="Fuursted K."/>
            <person name="Christensen J.J."/>
        </authorList>
    </citation>
    <scope>NUCLEOTIDE SEQUENCE [LARGE SCALE GENOMIC DNA]</scope>
    <source>
        <strain evidence="2 4">CCUG43001</strain>
    </source>
</reference>
<dbReference type="InterPro" id="IPR028082">
    <property type="entry name" value="Peripla_BP_I"/>
</dbReference>
<dbReference type="OrthoDB" id="9776955at2"/>
<dbReference type="PANTHER" id="PTHR35271">
    <property type="entry name" value="ABC TRANSPORTER, SUBSTRATE-BINDING LIPOPROTEIN-RELATED"/>
    <property type="match status" value="1"/>
</dbReference>
<dbReference type="PANTHER" id="PTHR35271:SF1">
    <property type="entry name" value="ABC TRANSPORTER, SUBSTRATE-BINDING LIPOPROTEIN"/>
    <property type="match status" value="1"/>
</dbReference>
<dbReference type="EMBL" id="CP014160">
    <property type="protein sequence ID" value="AMB94764.1"/>
    <property type="molecule type" value="Genomic_DNA"/>
</dbReference>
<reference evidence="3 5" key="3">
    <citation type="submission" date="2017-12" db="EMBL/GenBank/DDBJ databases">
        <title>Phylogenetic diversity of female urinary microbiome.</title>
        <authorList>
            <person name="Thomas-White K."/>
            <person name="Wolfe A.J."/>
        </authorList>
    </citation>
    <scope>NUCLEOTIDE SEQUENCE [LARGE SCALE GENOMIC DNA]</scope>
    <source>
        <strain evidence="3 5">UMB0139</strain>
    </source>
</reference>
<evidence type="ECO:0000313" key="3">
    <source>
        <dbReference type="EMBL" id="PKZ23235.1"/>
    </source>
</evidence>
<feature type="signal peptide" evidence="1">
    <location>
        <begin position="1"/>
        <end position="19"/>
    </location>
</feature>
<accession>A0A109RE31</accession>
<dbReference type="Gene3D" id="3.40.50.2300">
    <property type="match status" value="2"/>
</dbReference>
<keyword evidence="4" id="KW-1185">Reference proteome</keyword>
<dbReference type="Proteomes" id="UP000234239">
    <property type="component" value="Unassembled WGS sequence"/>
</dbReference>
<name>A0A109RE31_9LACT</name>
<dbReference type="AlphaFoldDB" id="A0A109RE31"/>
<evidence type="ECO:0000256" key="1">
    <source>
        <dbReference type="SAM" id="SignalP"/>
    </source>
</evidence>
<dbReference type="KEGG" id="asan:AWM72_08340"/>
<sequence>MNKKIRAILGLGLVGLSLAGCSQGGQDGQKEIGIIQYGEHQALNNAREGFVEGLEEAGFKDGETIHIDYQNAQADQSNLNSIAQNMKGRKDLTFAIATPAAQAALNADKQTPVLFTAVTDAVSANLVKSLDQPGTNASGTSDIAPVEKAVDLLLTIDPSIKTVGMPYNSSEVNSEIQFKAFKDYAESKGLKVEAQTVTTTNEVQSAVTALAKRVDGICLPTDNTIAQTIPTIGSVVREAKVPTIGAESAHLEGCLATYGVNYKDLGRQTAEMAVKILKDGADVSQIPVEKAKDYELVINEAMAKDLGIDPAQIKKGE</sequence>